<keyword evidence="2" id="KW-1185">Reference proteome</keyword>
<dbReference type="Proteomes" id="UP001382904">
    <property type="component" value="Unassembled WGS sequence"/>
</dbReference>
<name>A0ABU8UB68_9ACTN</name>
<proteinExistence type="predicted"/>
<protein>
    <submittedName>
        <fullName evidence="1">Uncharacterized protein</fullName>
    </submittedName>
</protein>
<evidence type="ECO:0000313" key="2">
    <source>
        <dbReference type="Proteomes" id="UP001382904"/>
    </source>
</evidence>
<dbReference type="EMBL" id="JBBKAM010000002">
    <property type="protein sequence ID" value="MEJ8645138.1"/>
    <property type="molecule type" value="Genomic_DNA"/>
</dbReference>
<comment type="caution">
    <text evidence="1">The sequence shown here is derived from an EMBL/GenBank/DDBJ whole genome shotgun (WGS) entry which is preliminary data.</text>
</comment>
<dbReference type="Gene3D" id="3.30.410.40">
    <property type="match status" value="1"/>
</dbReference>
<organism evidence="1 2">
    <name type="scientific">Streptomyces caledonius</name>
    <dbReference type="NCBI Taxonomy" id="3134107"/>
    <lineage>
        <taxon>Bacteria</taxon>
        <taxon>Bacillati</taxon>
        <taxon>Actinomycetota</taxon>
        <taxon>Actinomycetes</taxon>
        <taxon>Kitasatosporales</taxon>
        <taxon>Streptomycetaceae</taxon>
        <taxon>Streptomyces</taxon>
    </lineage>
</organism>
<evidence type="ECO:0000313" key="1">
    <source>
        <dbReference type="EMBL" id="MEJ8645138.1"/>
    </source>
</evidence>
<gene>
    <name evidence="1" type="ORF">WKI68_35855</name>
</gene>
<sequence>MAEVTQELPPPAQNLSESALFLSSQPGLPAPDLQIAFVHVPFDVIVGQDHPNTVSILPGSYGRSRAAGSGWRAPTRWPTR</sequence>
<accession>A0ABU8UB68</accession>
<reference evidence="1 2" key="1">
    <citation type="submission" date="2024-03" db="EMBL/GenBank/DDBJ databases">
        <title>Novel Streptomyces species of biotechnological and ecological value are a feature of Machair soil.</title>
        <authorList>
            <person name="Prole J.R."/>
            <person name="Goodfellow M."/>
            <person name="Allenby N."/>
            <person name="Ward A.C."/>
        </authorList>
    </citation>
    <scope>NUCLEOTIDE SEQUENCE [LARGE SCALE GENOMIC DNA]</scope>
    <source>
        <strain evidence="1 2">MS1.HAVA.3</strain>
    </source>
</reference>